<name>A0AA39FNJ3_9HYME</name>
<keyword evidence="1" id="KW-0732">Signal</keyword>
<keyword evidence="3" id="KW-1185">Reference proteome</keyword>
<proteinExistence type="predicted"/>
<organism evidence="2 3">
    <name type="scientific">Microctonus aethiopoides</name>
    <dbReference type="NCBI Taxonomy" id="144406"/>
    <lineage>
        <taxon>Eukaryota</taxon>
        <taxon>Metazoa</taxon>
        <taxon>Ecdysozoa</taxon>
        <taxon>Arthropoda</taxon>
        <taxon>Hexapoda</taxon>
        <taxon>Insecta</taxon>
        <taxon>Pterygota</taxon>
        <taxon>Neoptera</taxon>
        <taxon>Endopterygota</taxon>
        <taxon>Hymenoptera</taxon>
        <taxon>Apocrita</taxon>
        <taxon>Ichneumonoidea</taxon>
        <taxon>Braconidae</taxon>
        <taxon>Euphorinae</taxon>
        <taxon>Microctonus</taxon>
    </lineage>
</organism>
<reference evidence="2" key="2">
    <citation type="submission" date="2023-03" db="EMBL/GenBank/DDBJ databases">
        <authorList>
            <person name="Inwood S.N."/>
            <person name="Skelly J.G."/>
            <person name="Guhlin J."/>
            <person name="Harrop T.W.R."/>
            <person name="Goldson S.G."/>
            <person name="Dearden P.K."/>
        </authorList>
    </citation>
    <scope>NUCLEOTIDE SEQUENCE</scope>
    <source>
        <strain evidence="2">Irish</strain>
        <tissue evidence="2">Whole body</tissue>
    </source>
</reference>
<evidence type="ECO:0000313" key="2">
    <source>
        <dbReference type="EMBL" id="KAK0172768.1"/>
    </source>
</evidence>
<dbReference type="EMBL" id="JAQQBS010000002">
    <property type="protein sequence ID" value="KAK0172768.1"/>
    <property type="molecule type" value="Genomic_DNA"/>
</dbReference>
<gene>
    <name evidence="2" type="ORF">PV328_006046</name>
</gene>
<feature type="signal peptide" evidence="1">
    <location>
        <begin position="1"/>
        <end position="16"/>
    </location>
</feature>
<feature type="chain" id="PRO_5041442034" evidence="1">
    <location>
        <begin position="17"/>
        <end position="115"/>
    </location>
</feature>
<comment type="caution">
    <text evidence="2">The sequence shown here is derived from an EMBL/GenBank/DDBJ whole genome shotgun (WGS) entry which is preliminary data.</text>
</comment>
<sequence>MNIFLSLFNFNILVFTNDCGIPYGSVSGMLKNYPGPLDRRDSTEMINQISYLPQNQQQYYQPSESRIIITPNLRASGIARRQRGPVQIYRLPGVVAPGVVGTFSQIANIHIHFIN</sequence>
<dbReference type="AlphaFoldDB" id="A0AA39FNJ3"/>
<reference evidence="2" key="1">
    <citation type="journal article" date="2023" name="bioRxiv">
        <title>Scaffold-level genome assemblies of two parasitoid biocontrol wasps reveal the parthenogenesis mechanism and an associated novel virus.</title>
        <authorList>
            <person name="Inwood S."/>
            <person name="Skelly J."/>
            <person name="Guhlin J."/>
            <person name="Harrop T."/>
            <person name="Goldson S."/>
            <person name="Dearden P."/>
        </authorList>
    </citation>
    <scope>NUCLEOTIDE SEQUENCE</scope>
    <source>
        <strain evidence="2">Irish</strain>
        <tissue evidence="2">Whole body</tissue>
    </source>
</reference>
<evidence type="ECO:0000313" key="3">
    <source>
        <dbReference type="Proteomes" id="UP001168990"/>
    </source>
</evidence>
<evidence type="ECO:0000256" key="1">
    <source>
        <dbReference type="SAM" id="SignalP"/>
    </source>
</evidence>
<dbReference type="Proteomes" id="UP001168990">
    <property type="component" value="Unassembled WGS sequence"/>
</dbReference>
<protein>
    <submittedName>
        <fullName evidence="2">Uncharacterized protein</fullName>
    </submittedName>
</protein>
<accession>A0AA39FNJ3</accession>